<dbReference type="PANTHER" id="PTHR36766">
    <property type="entry name" value="PLANT BROAD-SPECTRUM MILDEW RESISTANCE PROTEIN RPW8"/>
    <property type="match status" value="1"/>
</dbReference>
<dbReference type="GO" id="GO:0043531">
    <property type="term" value="F:ADP binding"/>
    <property type="evidence" value="ECO:0007669"/>
    <property type="project" value="InterPro"/>
</dbReference>
<dbReference type="PANTHER" id="PTHR36766:SF72">
    <property type="entry name" value="DISEASE RESISTANCE RPP13-LIKE PROTEIN 1"/>
    <property type="match status" value="1"/>
</dbReference>
<dbReference type="InterPro" id="IPR027417">
    <property type="entry name" value="P-loop_NTPase"/>
</dbReference>
<keyword evidence="1" id="KW-0611">Plant defense</keyword>
<dbReference type="EMBL" id="JAIQCV010000004">
    <property type="protein sequence ID" value="KAH1106786.1"/>
    <property type="molecule type" value="Genomic_DNA"/>
</dbReference>
<dbReference type="Proteomes" id="UP000828251">
    <property type="component" value="Unassembled WGS sequence"/>
</dbReference>
<protein>
    <recommendedName>
        <fullName evidence="2">NB-ARC domain-containing protein</fullName>
    </recommendedName>
</protein>
<dbReference type="AlphaFoldDB" id="A0A9D4ACU2"/>
<keyword evidence="4" id="KW-1185">Reference proteome</keyword>
<comment type="caution">
    <text evidence="3">The sequence shown here is derived from an EMBL/GenBank/DDBJ whole genome shotgun (WGS) entry which is preliminary data.</text>
</comment>
<sequence>MSSPKCKLRTQQKYKLTDVQAMKNASYKLNEMCAARVRDHKNTSSSKYKLLFGLIERIRGSRNRGQRRIASTSLVDKSLVFGRESEKDFIINKRLFGEEESCEGGVRVIPIVGIGGLGKTTLAQLVYNDDRVRTFFKLRAWVCVSEEFDIVRVMKTLLE</sequence>
<feature type="domain" description="NB-ARC" evidence="2">
    <location>
        <begin position="103"/>
        <end position="158"/>
    </location>
</feature>
<evidence type="ECO:0000313" key="3">
    <source>
        <dbReference type="EMBL" id="KAH1106786.1"/>
    </source>
</evidence>
<dbReference type="Pfam" id="PF00931">
    <property type="entry name" value="NB-ARC"/>
    <property type="match status" value="1"/>
</dbReference>
<evidence type="ECO:0000256" key="1">
    <source>
        <dbReference type="ARBA" id="ARBA00022821"/>
    </source>
</evidence>
<evidence type="ECO:0000259" key="2">
    <source>
        <dbReference type="Pfam" id="PF00931"/>
    </source>
</evidence>
<organism evidence="3 4">
    <name type="scientific">Gossypium stocksii</name>
    <dbReference type="NCBI Taxonomy" id="47602"/>
    <lineage>
        <taxon>Eukaryota</taxon>
        <taxon>Viridiplantae</taxon>
        <taxon>Streptophyta</taxon>
        <taxon>Embryophyta</taxon>
        <taxon>Tracheophyta</taxon>
        <taxon>Spermatophyta</taxon>
        <taxon>Magnoliopsida</taxon>
        <taxon>eudicotyledons</taxon>
        <taxon>Gunneridae</taxon>
        <taxon>Pentapetalae</taxon>
        <taxon>rosids</taxon>
        <taxon>malvids</taxon>
        <taxon>Malvales</taxon>
        <taxon>Malvaceae</taxon>
        <taxon>Malvoideae</taxon>
        <taxon>Gossypium</taxon>
    </lineage>
</organism>
<dbReference type="Gene3D" id="3.40.50.300">
    <property type="entry name" value="P-loop containing nucleotide triphosphate hydrolases"/>
    <property type="match status" value="1"/>
</dbReference>
<reference evidence="3 4" key="1">
    <citation type="journal article" date="2021" name="Plant Biotechnol. J.">
        <title>Multi-omics assisted identification of the key and species-specific regulatory components of drought-tolerant mechanisms in Gossypium stocksii.</title>
        <authorList>
            <person name="Yu D."/>
            <person name="Ke L."/>
            <person name="Zhang D."/>
            <person name="Wu Y."/>
            <person name="Sun Y."/>
            <person name="Mei J."/>
            <person name="Sun J."/>
            <person name="Sun Y."/>
        </authorList>
    </citation>
    <scope>NUCLEOTIDE SEQUENCE [LARGE SCALE GENOMIC DNA]</scope>
    <source>
        <strain evidence="4">cv. E1</strain>
        <tissue evidence="3">Leaf</tissue>
    </source>
</reference>
<dbReference type="OrthoDB" id="1435119at2759"/>
<dbReference type="SUPFAM" id="SSF52540">
    <property type="entry name" value="P-loop containing nucleoside triphosphate hydrolases"/>
    <property type="match status" value="1"/>
</dbReference>
<dbReference type="GO" id="GO:0006952">
    <property type="term" value="P:defense response"/>
    <property type="evidence" value="ECO:0007669"/>
    <property type="project" value="UniProtKB-KW"/>
</dbReference>
<evidence type="ECO:0000313" key="4">
    <source>
        <dbReference type="Proteomes" id="UP000828251"/>
    </source>
</evidence>
<name>A0A9D4ACU2_9ROSI</name>
<dbReference type="InterPro" id="IPR002182">
    <property type="entry name" value="NB-ARC"/>
</dbReference>
<proteinExistence type="predicted"/>
<gene>
    <name evidence="3" type="ORF">J1N35_010554</name>
</gene>
<accession>A0A9D4ACU2</accession>